<evidence type="ECO:0000256" key="1">
    <source>
        <dbReference type="ARBA" id="ARBA00004141"/>
    </source>
</evidence>
<proteinExistence type="predicted"/>
<comment type="caution">
    <text evidence="6">The sequence shown here is derived from an EMBL/GenBank/DDBJ whole genome shotgun (WGS) entry which is preliminary data.</text>
</comment>
<evidence type="ECO:0000256" key="3">
    <source>
        <dbReference type="ARBA" id="ARBA00022989"/>
    </source>
</evidence>
<dbReference type="AlphaFoldDB" id="K8E0G8"/>
<dbReference type="PANTHER" id="PTHR33514">
    <property type="entry name" value="PROTEIN ABCI12, CHLOROPLASTIC"/>
    <property type="match status" value="1"/>
</dbReference>
<dbReference type="PANTHER" id="PTHR33514:SF13">
    <property type="entry name" value="PROTEIN ABCI12, CHLOROPLASTIC"/>
    <property type="match status" value="1"/>
</dbReference>
<dbReference type="Proteomes" id="UP000009315">
    <property type="component" value="Unassembled WGS sequence"/>
</dbReference>
<evidence type="ECO:0000313" key="6">
    <source>
        <dbReference type="EMBL" id="CCO09074.1"/>
    </source>
</evidence>
<dbReference type="STRING" id="1121428.DESHY_60246"/>
<sequence>MRIYTRRTEAAAMARVIEYVYRESVVHSLNPLSKLAWALGVMLLALTFNNVYYLLTLLSSVVAVAIAGKVLKDLRTVVKGLAFFAGILIILQIIFFQGQEILFYLLPGQRLPVTCEALYMGVAMAVRMMTVILSFLIFLATTQYKDIILALTEKLKLPYDYVFMFMTALRFVPAFMAEAVQVRYAQQVRCCPVDSGNPWHKIKAYSAVALPLVLISLKKAERLAIAMETRGYGSGVRTYYKEPAITKLDIMIILLTLISVMLAFILRWQGFGVVQL</sequence>
<keyword evidence="7" id="KW-1185">Reference proteome</keyword>
<feature type="transmembrane region" description="Helical" evidence="5">
    <location>
        <begin position="80"/>
        <end position="98"/>
    </location>
</feature>
<feature type="transmembrane region" description="Helical" evidence="5">
    <location>
        <begin position="35"/>
        <end position="68"/>
    </location>
</feature>
<keyword evidence="4 5" id="KW-0472">Membrane</keyword>
<keyword evidence="3 5" id="KW-1133">Transmembrane helix</keyword>
<evidence type="ECO:0000313" key="7">
    <source>
        <dbReference type="Proteomes" id="UP000009315"/>
    </source>
</evidence>
<protein>
    <submittedName>
        <fullName evidence="6">Cobalt transport protein</fullName>
    </submittedName>
</protein>
<accession>K8E0G8</accession>
<keyword evidence="2 5" id="KW-0812">Transmembrane</keyword>
<name>K8E0G8_9FIRM</name>
<evidence type="ECO:0000256" key="5">
    <source>
        <dbReference type="SAM" id="Phobius"/>
    </source>
</evidence>
<dbReference type="InterPro" id="IPR003339">
    <property type="entry name" value="ABC/ECF_trnsptr_transmembrane"/>
</dbReference>
<dbReference type="EMBL" id="CAOS01000013">
    <property type="protein sequence ID" value="CCO09074.1"/>
    <property type="molecule type" value="Genomic_DNA"/>
</dbReference>
<evidence type="ECO:0000256" key="4">
    <source>
        <dbReference type="ARBA" id="ARBA00023136"/>
    </source>
</evidence>
<feature type="transmembrane region" description="Helical" evidence="5">
    <location>
        <begin position="248"/>
        <end position="268"/>
    </location>
</feature>
<dbReference type="GO" id="GO:0005886">
    <property type="term" value="C:plasma membrane"/>
    <property type="evidence" value="ECO:0007669"/>
    <property type="project" value="TreeGrafter"/>
</dbReference>
<comment type="subcellular location">
    <subcellularLocation>
        <location evidence="1">Membrane</location>
        <topology evidence="1">Multi-pass membrane protein</topology>
    </subcellularLocation>
</comment>
<dbReference type="Pfam" id="PF02361">
    <property type="entry name" value="CbiQ"/>
    <property type="match status" value="1"/>
</dbReference>
<gene>
    <name evidence="6" type="ORF">DESHY_60246</name>
</gene>
<evidence type="ECO:0000256" key="2">
    <source>
        <dbReference type="ARBA" id="ARBA00022692"/>
    </source>
</evidence>
<dbReference type="eggNOG" id="COG0619">
    <property type="taxonomic scope" value="Bacteria"/>
</dbReference>
<dbReference type="CDD" id="cd16914">
    <property type="entry name" value="EcfT"/>
    <property type="match status" value="1"/>
</dbReference>
<organism evidence="6 7">
    <name type="scientific">Desulforamulus hydrothermalis Lam5 = DSM 18033</name>
    <dbReference type="NCBI Taxonomy" id="1121428"/>
    <lineage>
        <taxon>Bacteria</taxon>
        <taxon>Bacillati</taxon>
        <taxon>Bacillota</taxon>
        <taxon>Clostridia</taxon>
        <taxon>Eubacteriales</taxon>
        <taxon>Peptococcaceae</taxon>
        <taxon>Desulforamulus</taxon>
    </lineage>
</organism>
<reference evidence="6 7" key="1">
    <citation type="journal article" date="2013" name="Genome Announc.">
        <title>Genome Sequence of the Sulfate-Reducing Bacterium Desulfotomaculum hydrothermale Lam5(T).</title>
        <authorList>
            <person name="Amin O."/>
            <person name="Fardeau M.L."/>
            <person name="Valette O."/>
            <person name="Hirschler-Rea A."/>
            <person name="Barbe V."/>
            <person name="Medigue C."/>
            <person name="Vacherie B."/>
            <person name="Ollivier B."/>
            <person name="Bertin P.N."/>
            <person name="Dolla A."/>
        </authorList>
    </citation>
    <scope>NUCLEOTIDE SEQUENCE [LARGE SCALE GENOMIC DNA]</scope>
    <source>
        <strain evidence="7">Lam5 / DSM 18033</strain>
    </source>
</reference>
<feature type="transmembrane region" description="Helical" evidence="5">
    <location>
        <begin position="118"/>
        <end position="140"/>
    </location>
</feature>